<dbReference type="InterPro" id="IPR011009">
    <property type="entry name" value="Kinase-like_dom_sf"/>
</dbReference>
<sequence length="301" mass="33666">MHPDQAKPFTADATRAVLEAACDRAGLDAESATLLRLGENALYRLSTVPVVVRIARTMQYWQQVGNEVAVAGWLADAEFPAVNVVSSLPQPLEVAGHPVTFWNLVDGRDAELDDVSMLAGLLRKFHRLSRPSSFTLPMANIYDRVSRRLETASVPPADKKYLLDKFRELRQEADKLSYPLAPAPVHGDAHIKNVMITGGKPLLIDFECVGWGQPEWDLAVTATEYVSAGFWTGSQYSVFADAYGFDVTGWSGFDVLRQLQEIKMTTWLMQNVNESADIAEEFSDRMRTIRTGRSERPWKPY</sequence>
<evidence type="ECO:0000259" key="1">
    <source>
        <dbReference type="Pfam" id="PF01636"/>
    </source>
</evidence>
<proteinExistence type="predicted"/>
<evidence type="ECO:0000313" key="3">
    <source>
        <dbReference type="Proteomes" id="UP000470404"/>
    </source>
</evidence>
<name>A0ABX0BII3_9PSEU</name>
<dbReference type="EMBL" id="JAAGNC010000035">
    <property type="protein sequence ID" value="NEC54991.1"/>
    <property type="molecule type" value="Genomic_DNA"/>
</dbReference>
<dbReference type="Proteomes" id="UP000470404">
    <property type="component" value="Unassembled WGS sequence"/>
</dbReference>
<reference evidence="2 3" key="1">
    <citation type="submission" date="2020-01" db="EMBL/GenBank/DDBJ databases">
        <title>Insect and environment-associated Actinomycetes.</title>
        <authorList>
            <person name="Currrie C."/>
            <person name="Chevrette M."/>
            <person name="Carlson C."/>
            <person name="Stubbendieck R."/>
            <person name="Wendt-Pienkowski E."/>
        </authorList>
    </citation>
    <scope>NUCLEOTIDE SEQUENCE [LARGE SCALE GENOMIC DNA]</scope>
    <source>
        <strain evidence="2 3">SID8386</strain>
    </source>
</reference>
<accession>A0ABX0BII3</accession>
<comment type="caution">
    <text evidence="2">The sequence shown here is derived from an EMBL/GenBank/DDBJ whole genome shotgun (WGS) entry which is preliminary data.</text>
</comment>
<gene>
    <name evidence="2" type="ORF">G3I59_05120</name>
</gene>
<protein>
    <submittedName>
        <fullName evidence="2">Aminoglycoside phosphotransferase family protein</fullName>
    </submittedName>
</protein>
<dbReference type="Gene3D" id="3.90.1200.10">
    <property type="match status" value="1"/>
</dbReference>
<keyword evidence="3" id="KW-1185">Reference proteome</keyword>
<feature type="domain" description="Aminoglycoside phosphotransferase" evidence="1">
    <location>
        <begin position="39"/>
        <end position="250"/>
    </location>
</feature>
<dbReference type="InterPro" id="IPR002575">
    <property type="entry name" value="Aminoglycoside_PTrfase"/>
</dbReference>
<organism evidence="2 3">
    <name type="scientific">Amycolatopsis rubida</name>
    <dbReference type="NCBI Taxonomy" id="112413"/>
    <lineage>
        <taxon>Bacteria</taxon>
        <taxon>Bacillati</taxon>
        <taxon>Actinomycetota</taxon>
        <taxon>Actinomycetes</taxon>
        <taxon>Pseudonocardiales</taxon>
        <taxon>Pseudonocardiaceae</taxon>
        <taxon>Amycolatopsis</taxon>
    </lineage>
</organism>
<evidence type="ECO:0000313" key="2">
    <source>
        <dbReference type="EMBL" id="NEC54991.1"/>
    </source>
</evidence>
<dbReference type="Pfam" id="PF01636">
    <property type="entry name" value="APH"/>
    <property type="match status" value="1"/>
</dbReference>
<dbReference type="SUPFAM" id="SSF56112">
    <property type="entry name" value="Protein kinase-like (PK-like)"/>
    <property type="match status" value="1"/>
</dbReference>